<reference evidence="8" key="1">
    <citation type="submission" date="2021-09" db="EMBL/GenBank/DDBJ databases">
        <title>Fulvivirga sp. isolated from coastal sediment.</title>
        <authorList>
            <person name="Yu H."/>
        </authorList>
    </citation>
    <scope>NUCLEOTIDE SEQUENCE</scope>
    <source>
        <strain evidence="8">1062</strain>
    </source>
</reference>
<name>A0A9X1L0W7_9BACT</name>
<evidence type="ECO:0000256" key="1">
    <source>
        <dbReference type="ARBA" id="ARBA00022603"/>
    </source>
</evidence>
<evidence type="ECO:0000313" key="7">
    <source>
        <dbReference type="EMBL" id="MCA6076514.1"/>
    </source>
</evidence>
<dbReference type="GO" id="GO:0003723">
    <property type="term" value="F:RNA binding"/>
    <property type="evidence" value="ECO:0007669"/>
    <property type="project" value="InterPro"/>
</dbReference>
<evidence type="ECO:0000313" key="6">
    <source>
        <dbReference type="EMBL" id="MCA6075337.1"/>
    </source>
</evidence>
<evidence type="ECO:0000313" key="8">
    <source>
        <dbReference type="EMBL" id="MCA6077642.1"/>
    </source>
</evidence>
<evidence type="ECO:0000256" key="2">
    <source>
        <dbReference type="ARBA" id="ARBA00022679"/>
    </source>
</evidence>
<dbReference type="InterPro" id="IPR054170">
    <property type="entry name" value="RlmL_1st"/>
</dbReference>
<dbReference type="Gene3D" id="3.40.50.150">
    <property type="entry name" value="Vaccinia Virus protein VP39"/>
    <property type="match status" value="1"/>
</dbReference>
<dbReference type="RefSeq" id="WP_225698440.1">
    <property type="nucleotide sequence ID" value="NZ_JAIXNE010000002.1"/>
</dbReference>
<evidence type="ECO:0000259" key="4">
    <source>
        <dbReference type="Pfam" id="PF02926"/>
    </source>
</evidence>
<dbReference type="Proteomes" id="UP001139409">
    <property type="component" value="Unassembled WGS sequence"/>
</dbReference>
<keyword evidence="2" id="KW-0808">Transferase</keyword>
<dbReference type="PANTHER" id="PTHR47313">
    <property type="entry name" value="RIBOSOMAL RNA LARGE SUBUNIT METHYLTRANSFERASE K/L"/>
    <property type="match status" value="1"/>
</dbReference>
<evidence type="ECO:0000259" key="3">
    <source>
        <dbReference type="Pfam" id="PF01170"/>
    </source>
</evidence>
<gene>
    <name evidence="6" type="ORF">LDX50_10680</name>
    <name evidence="7" type="ORF">LDX50_16650</name>
    <name evidence="8" type="ORF">LDX50_22370</name>
</gene>
<dbReference type="AlphaFoldDB" id="A0A9X1L0W7"/>
<dbReference type="CDD" id="cd11715">
    <property type="entry name" value="THUMP_AdoMetMT"/>
    <property type="match status" value="1"/>
</dbReference>
<dbReference type="GO" id="GO:0070043">
    <property type="term" value="F:rRNA (guanine-N7-)-methyltransferase activity"/>
    <property type="evidence" value="ECO:0007669"/>
    <property type="project" value="TreeGrafter"/>
</dbReference>
<dbReference type="PANTHER" id="PTHR47313:SF1">
    <property type="entry name" value="RIBOSOMAL RNA LARGE SUBUNIT METHYLTRANSFERASE K_L"/>
    <property type="match status" value="1"/>
</dbReference>
<dbReference type="EMBL" id="JAIXNE010000003">
    <property type="protein sequence ID" value="MCA6076514.1"/>
    <property type="molecule type" value="Genomic_DNA"/>
</dbReference>
<dbReference type="InterPro" id="IPR004114">
    <property type="entry name" value="THUMP_dom"/>
</dbReference>
<dbReference type="Gene3D" id="3.30.2130.30">
    <property type="match status" value="1"/>
</dbReference>
<keyword evidence="1 8" id="KW-0489">Methyltransferase</keyword>
<dbReference type="Pfam" id="PF01170">
    <property type="entry name" value="UPF0020"/>
    <property type="match status" value="1"/>
</dbReference>
<evidence type="ECO:0000313" key="9">
    <source>
        <dbReference type="Proteomes" id="UP001139409"/>
    </source>
</evidence>
<sequence>MQNKLRQRIIIQCFPYLTEYLEKEVSHLGFQIERVERTAVWLQGNLEDTMRLNLNLRTANRVLLLIDEFQAAGPDILYRELLRVPWEKIIPKDGYLSIHGYVKNDFIRDNRFAFMKMKDAIVDRMNEKNGVRPDSGPDMSGTVIYLHWVGPTVAVYLDTSGETIAKHGYRKIPGKAPMMESLAAAVVMSTGWDTRSAFINPMCGSGTIAIEAALMARNIAPGSFRSNFGFMHCNAYRQEVWDKVRSDVSGGEKTAPVIIASDHDQQAVRDAQMNARAAGVEEMITFEHCNFTETSIPEGEGIIILNPEYGERLGVTNALEKVYKDIGDFFKSRGKGKKGYVFTGNPDLAKKVGLRTSSRTPFLNARIECRLLEYELYAGSRKK</sequence>
<dbReference type="EMBL" id="JAIXNE010000004">
    <property type="protein sequence ID" value="MCA6077642.1"/>
    <property type="molecule type" value="Genomic_DNA"/>
</dbReference>
<keyword evidence="9" id="KW-1185">Reference proteome</keyword>
<proteinExistence type="predicted"/>
<protein>
    <submittedName>
        <fullName evidence="8">Class I SAM-dependent RNA methyltransferase</fullName>
    </submittedName>
</protein>
<dbReference type="InterPro" id="IPR000241">
    <property type="entry name" value="RlmKL-like_Mtase"/>
</dbReference>
<feature type="domain" description="RlmL ferredoxin-like" evidence="5">
    <location>
        <begin position="9"/>
        <end position="63"/>
    </location>
</feature>
<feature type="domain" description="Ribosomal RNA large subunit methyltransferase K/L-like methyltransferase" evidence="3">
    <location>
        <begin position="168"/>
        <end position="371"/>
    </location>
</feature>
<comment type="caution">
    <text evidence="8">The sequence shown here is derived from an EMBL/GenBank/DDBJ whole genome shotgun (WGS) entry which is preliminary data.</text>
</comment>
<feature type="domain" description="THUMP" evidence="4">
    <location>
        <begin position="75"/>
        <end position="134"/>
    </location>
</feature>
<dbReference type="EMBL" id="JAIXNE010000002">
    <property type="protein sequence ID" value="MCA6075337.1"/>
    <property type="molecule type" value="Genomic_DNA"/>
</dbReference>
<accession>A0A9X1L0W7</accession>
<dbReference type="GO" id="GO:0008990">
    <property type="term" value="F:rRNA (guanine-N2-)-methyltransferase activity"/>
    <property type="evidence" value="ECO:0007669"/>
    <property type="project" value="TreeGrafter"/>
</dbReference>
<dbReference type="Pfam" id="PF02926">
    <property type="entry name" value="THUMP"/>
    <property type="match status" value="1"/>
</dbReference>
<dbReference type="InterPro" id="IPR029063">
    <property type="entry name" value="SAM-dependent_MTases_sf"/>
</dbReference>
<evidence type="ECO:0000259" key="5">
    <source>
        <dbReference type="Pfam" id="PF22020"/>
    </source>
</evidence>
<dbReference type="Pfam" id="PF22020">
    <property type="entry name" value="RlmL_1st"/>
    <property type="match status" value="1"/>
</dbReference>
<organism evidence="8 9">
    <name type="scientific">Fulvivirga sedimenti</name>
    <dbReference type="NCBI Taxonomy" id="2879465"/>
    <lineage>
        <taxon>Bacteria</taxon>
        <taxon>Pseudomonadati</taxon>
        <taxon>Bacteroidota</taxon>
        <taxon>Cytophagia</taxon>
        <taxon>Cytophagales</taxon>
        <taxon>Fulvivirgaceae</taxon>
        <taxon>Fulvivirga</taxon>
    </lineage>
</organism>
<dbReference type="SUPFAM" id="SSF53335">
    <property type="entry name" value="S-adenosyl-L-methionine-dependent methyltransferases"/>
    <property type="match status" value="1"/>
</dbReference>